<dbReference type="Proteomes" id="UP000552615">
    <property type="component" value="Unassembled WGS sequence"/>
</dbReference>
<dbReference type="InterPro" id="IPR036761">
    <property type="entry name" value="TTHA0802/YceI-like_sf"/>
</dbReference>
<dbReference type="Gene3D" id="2.40.128.110">
    <property type="entry name" value="Lipid/polyisoprenoid-binding, YceI-like"/>
    <property type="match status" value="1"/>
</dbReference>
<feature type="domain" description="Lipid/polyisoprenoid-binding YceI-like" evidence="1">
    <location>
        <begin position="6"/>
        <end position="177"/>
    </location>
</feature>
<dbReference type="SUPFAM" id="SSF101874">
    <property type="entry name" value="YceI-like"/>
    <property type="match status" value="1"/>
</dbReference>
<evidence type="ECO:0000313" key="2">
    <source>
        <dbReference type="EMBL" id="NML58836.1"/>
    </source>
</evidence>
<dbReference type="PANTHER" id="PTHR34406:SF1">
    <property type="entry name" value="PROTEIN YCEI"/>
    <property type="match status" value="1"/>
</dbReference>
<keyword evidence="3" id="KW-1185">Reference proteome</keyword>
<evidence type="ECO:0000313" key="3">
    <source>
        <dbReference type="Proteomes" id="UP000552615"/>
    </source>
</evidence>
<dbReference type="Pfam" id="PF04264">
    <property type="entry name" value="YceI"/>
    <property type="match status" value="1"/>
</dbReference>
<comment type="caution">
    <text evidence="2">The sequence shown here is derived from an EMBL/GenBank/DDBJ whole genome shotgun (WGS) entry which is preliminary data.</text>
</comment>
<gene>
    <name evidence="2" type="ORF">HHL20_15960</name>
</gene>
<dbReference type="SMART" id="SM00867">
    <property type="entry name" value="YceI"/>
    <property type="match status" value="1"/>
</dbReference>
<name>A0A7Y0A8X5_9FLAO</name>
<dbReference type="PANTHER" id="PTHR34406">
    <property type="entry name" value="PROTEIN YCEI"/>
    <property type="match status" value="1"/>
</dbReference>
<reference evidence="2 3" key="1">
    <citation type="submission" date="2020-04" db="EMBL/GenBank/DDBJ databases">
        <title>Chryseobacterium sp. RJ-7-14 sp. nov., isolated from Jeju soil.</title>
        <authorList>
            <person name="Dahal R.H."/>
            <person name="Chaudhary D.K."/>
        </authorList>
    </citation>
    <scope>NUCLEOTIDE SEQUENCE [LARGE SCALE GENOMIC DNA]</scope>
    <source>
        <strain evidence="2 3">RJ-7-14</strain>
    </source>
</reference>
<dbReference type="RefSeq" id="WP_169232171.1">
    <property type="nucleotide sequence ID" value="NZ_JABBGF010000003.1"/>
</dbReference>
<dbReference type="InterPro" id="IPR007372">
    <property type="entry name" value="Lipid/polyisoprenoid-bd_YceI"/>
</dbReference>
<accession>A0A7Y0A8X5</accession>
<proteinExistence type="predicted"/>
<organism evidence="2 3">
    <name type="scientific">Chryseobacterium cheonjiense</name>
    <dbReference type="NCBI Taxonomy" id="2728845"/>
    <lineage>
        <taxon>Bacteria</taxon>
        <taxon>Pseudomonadati</taxon>
        <taxon>Bacteroidota</taxon>
        <taxon>Flavobacteriia</taxon>
        <taxon>Flavobacteriales</taxon>
        <taxon>Weeksellaceae</taxon>
        <taxon>Chryseobacterium group</taxon>
        <taxon>Chryseobacterium</taxon>
    </lineage>
</organism>
<evidence type="ECO:0000259" key="1">
    <source>
        <dbReference type="SMART" id="SM00867"/>
    </source>
</evidence>
<sequence>MQNSAKWVIDPSHTKIGFSVRHFGISETDGFFRNYTATVHSEKENFSDLSVQVTVQTDSIDTNDAQRDAHLKADDFFNAEQFPEMIFESTKLETTAIANEYKLHGNLTIRDVTKSVVFDLEYAGTVPQDPFGNTKAGFFISGSINRQDFGLSFNVLLGTGNLAVSDKVKINIPFQLLKVQ</sequence>
<protein>
    <submittedName>
        <fullName evidence="2">YceI family protein</fullName>
    </submittedName>
</protein>
<dbReference type="AlphaFoldDB" id="A0A7Y0A8X5"/>
<dbReference type="EMBL" id="JABBGF010000003">
    <property type="protein sequence ID" value="NML58836.1"/>
    <property type="molecule type" value="Genomic_DNA"/>
</dbReference>